<dbReference type="Gene3D" id="3.90.1720.10">
    <property type="entry name" value="endopeptidase domain like (from Nostoc punctiforme)"/>
    <property type="match status" value="1"/>
</dbReference>
<dbReference type="PIRSF" id="PIRSF019015">
    <property type="entry name" value="P60_peptidase_YkfC"/>
    <property type="match status" value="1"/>
</dbReference>
<evidence type="ECO:0000259" key="6">
    <source>
        <dbReference type="Pfam" id="PF12912"/>
    </source>
</evidence>
<gene>
    <name evidence="9" type="ORF">FCU45_04240</name>
</gene>
<evidence type="ECO:0000256" key="4">
    <source>
        <dbReference type="ARBA" id="ARBA00022807"/>
    </source>
</evidence>
<protein>
    <submittedName>
        <fullName evidence="9">Glycoside hydrolase</fullName>
    </submittedName>
</protein>
<evidence type="ECO:0000259" key="8">
    <source>
        <dbReference type="Pfam" id="PF12914"/>
    </source>
</evidence>
<dbReference type="Pfam" id="PF00877">
    <property type="entry name" value="NLPC_P60"/>
    <property type="match status" value="1"/>
</dbReference>
<dbReference type="EMBL" id="SZPX01000003">
    <property type="protein sequence ID" value="TKI69831.1"/>
    <property type="molecule type" value="Genomic_DNA"/>
</dbReference>
<feature type="domain" description="SH3b2-type SH3" evidence="8">
    <location>
        <begin position="236"/>
        <end position="275"/>
    </location>
</feature>
<feature type="domain" description="NlpC/P60" evidence="5">
    <location>
        <begin position="327"/>
        <end position="405"/>
    </location>
</feature>
<proteinExistence type="inferred from homology"/>
<keyword evidence="2" id="KW-0645">Protease</keyword>
<dbReference type="Proteomes" id="UP000309561">
    <property type="component" value="Unassembled WGS sequence"/>
</dbReference>
<evidence type="ECO:0000256" key="2">
    <source>
        <dbReference type="ARBA" id="ARBA00022670"/>
    </source>
</evidence>
<sequence>MRYIFLLLSITIFVGCAPKESQPKSESRVEDTAEVEAVEDVVYLQEVQKDLKKIEIKEVEIHDLLNIPQDASYYAESIENNKTIYDIQKKYDKNYFSVWNIEKPQEDLKSVMWPFASFKVNKSYGENLRLLEESFFQQMIENANFKAYGTINKKALTLKHSNMRAFPTIRPLLKDPTAAGEGFPFDYLQNSSIHANEPLFISHYSKDREWAFIFTGYASGWLKSNEFVVLKDEHTDKWQKAKKVSITVEDSPIYDTKGNFLFKSKVGMVFPLISEEKDTYTILAVSSFKNSKPLFLKSKIYKDKATKDLLSLNKSSLTSIINEVSKTNYGWGGMYEQRDCSSMLRDMFTPFGIWLPRNSYQQSKIGKVISLENLSDDEKIDTIKENAIPFETLLYKRGHVVLYVGTYDDEIVVFHNTWGIKTKNDKDEGRVIIGKPIFSSLRLGQYQENYDEEAEILKNLTSMNILTR</sequence>
<dbReference type="GO" id="GO:0006508">
    <property type="term" value="P:proteolysis"/>
    <property type="evidence" value="ECO:0007669"/>
    <property type="project" value="UniProtKB-KW"/>
</dbReference>
<evidence type="ECO:0000259" key="5">
    <source>
        <dbReference type="Pfam" id="PF00877"/>
    </source>
</evidence>
<dbReference type="RefSeq" id="WP_137012632.1">
    <property type="nucleotide sequence ID" value="NZ_SZPX01000003.1"/>
</dbReference>
<dbReference type="AlphaFoldDB" id="A0A4U2Z9Z1"/>
<dbReference type="SUPFAM" id="SSF54001">
    <property type="entry name" value="Cysteine proteinases"/>
    <property type="match status" value="1"/>
</dbReference>
<dbReference type="InterPro" id="IPR000064">
    <property type="entry name" value="NLP_P60_dom"/>
</dbReference>
<keyword evidence="3 9" id="KW-0378">Hydrolase</keyword>
<evidence type="ECO:0000256" key="1">
    <source>
        <dbReference type="ARBA" id="ARBA00007074"/>
    </source>
</evidence>
<evidence type="ECO:0000313" key="10">
    <source>
        <dbReference type="Proteomes" id="UP000309561"/>
    </source>
</evidence>
<feature type="domain" description="NLPC/P60 N-terminal" evidence="6">
    <location>
        <begin position="6"/>
        <end position="148"/>
    </location>
</feature>
<dbReference type="InterPro" id="IPR039439">
    <property type="entry name" value="SH3b1_dom"/>
</dbReference>
<organism evidence="9 10">
    <name type="scientific">Sulfurimonas crateris</name>
    <dbReference type="NCBI Taxonomy" id="2574727"/>
    <lineage>
        <taxon>Bacteria</taxon>
        <taxon>Pseudomonadati</taxon>
        <taxon>Campylobacterota</taxon>
        <taxon>Epsilonproteobacteria</taxon>
        <taxon>Campylobacterales</taxon>
        <taxon>Sulfurimonadaceae</taxon>
        <taxon>Sulfurimonas</taxon>
    </lineage>
</organism>
<dbReference type="InterPro" id="IPR038765">
    <property type="entry name" value="Papain-like_cys_pep_sf"/>
</dbReference>
<dbReference type="Pfam" id="PF12913">
    <property type="entry name" value="SH3_6"/>
    <property type="match status" value="1"/>
</dbReference>
<name>A0A4U2Z9Z1_9BACT</name>
<evidence type="ECO:0000313" key="9">
    <source>
        <dbReference type="EMBL" id="TKI69831.1"/>
    </source>
</evidence>
<feature type="domain" description="SH3b1" evidence="7">
    <location>
        <begin position="171"/>
        <end position="223"/>
    </location>
</feature>
<dbReference type="PROSITE" id="PS51257">
    <property type="entry name" value="PROKAR_LIPOPROTEIN"/>
    <property type="match status" value="1"/>
</dbReference>
<dbReference type="Pfam" id="PF12912">
    <property type="entry name" value="N_NLPC_P60"/>
    <property type="match status" value="1"/>
</dbReference>
<dbReference type="InterPro" id="IPR026864">
    <property type="entry name" value="SH3b2-type_SH3"/>
</dbReference>
<keyword evidence="10" id="KW-1185">Reference proteome</keyword>
<evidence type="ECO:0000259" key="7">
    <source>
        <dbReference type="Pfam" id="PF12913"/>
    </source>
</evidence>
<reference evidence="9 10" key="1">
    <citation type="submission" date="2019-04" db="EMBL/GenBank/DDBJ databases">
        <title>Sulfurimonas crateris sp. nov. a facultative anaerobic sulfur-oxidizing chemolithautotrophic bacterium isolated from a terrestrial mud vulcano.</title>
        <authorList>
            <person name="Ratnikova N.M."/>
            <person name="Slobodkin A.I."/>
            <person name="Merkel A.Y."/>
            <person name="Novikov A."/>
            <person name="Bonch-Osmolovskaya E.A."/>
            <person name="Slobodkina G.B."/>
        </authorList>
    </citation>
    <scope>NUCLEOTIDE SEQUENCE [LARGE SCALE GENOMIC DNA]</scope>
    <source>
        <strain evidence="9 10">SN118</strain>
    </source>
</reference>
<dbReference type="OrthoDB" id="9799970at2"/>
<dbReference type="GO" id="GO:0008234">
    <property type="term" value="F:cysteine-type peptidase activity"/>
    <property type="evidence" value="ECO:0007669"/>
    <property type="project" value="UniProtKB-KW"/>
</dbReference>
<evidence type="ECO:0000256" key="3">
    <source>
        <dbReference type="ARBA" id="ARBA00022801"/>
    </source>
</evidence>
<dbReference type="InterPro" id="IPR027017">
    <property type="entry name" value="P60_peptidase_YkfC"/>
</dbReference>
<accession>A0A4U2Z9Z1</accession>
<comment type="similarity">
    <text evidence="1">Belongs to the peptidase C40 family.</text>
</comment>
<dbReference type="Pfam" id="PF12914">
    <property type="entry name" value="SH3_7"/>
    <property type="match status" value="1"/>
</dbReference>
<comment type="caution">
    <text evidence="9">The sequence shown here is derived from an EMBL/GenBank/DDBJ whole genome shotgun (WGS) entry which is preliminary data.</text>
</comment>
<keyword evidence="4" id="KW-0788">Thiol protease</keyword>
<dbReference type="InterPro" id="IPR025606">
    <property type="entry name" value="NLPC/P60_N_dom"/>
</dbReference>